<dbReference type="PANTHER" id="PTHR42923:SF24">
    <property type="entry name" value="OS04G0560500 PROTEIN"/>
    <property type="match status" value="1"/>
</dbReference>
<protein>
    <recommendedName>
        <fullName evidence="1">Amine oxidase domain-containing protein</fullName>
    </recommendedName>
</protein>
<feature type="domain" description="Amine oxidase" evidence="1">
    <location>
        <begin position="55"/>
        <end position="411"/>
    </location>
</feature>
<evidence type="ECO:0000259" key="1">
    <source>
        <dbReference type="Pfam" id="PF01593"/>
    </source>
</evidence>
<dbReference type="EMBL" id="OIVN01005635">
    <property type="protein sequence ID" value="SPD23390.1"/>
    <property type="molecule type" value="Genomic_DNA"/>
</dbReference>
<reference evidence="2" key="1">
    <citation type="submission" date="2018-02" db="EMBL/GenBank/DDBJ databases">
        <authorList>
            <person name="Cohen D.B."/>
            <person name="Kent A.D."/>
        </authorList>
    </citation>
    <scope>NUCLEOTIDE SEQUENCE</scope>
</reference>
<evidence type="ECO:0000313" key="2">
    <source>
        <dbReference type="EMBL" id="SPD23390.1"/>
    </source>
</evidence>
<dbReference type="Gene3D" id="3.50.50.60">
    <property type="entry name" value="FAD/NAD(P)-binding domain"/>
    <property type="match status" value="1"/>
</dbReference>
<organism evidence="2">
    <name type="scientific">Fagus sylvatica</name>
    <name type="common">Beechnut</name>
    <dbReference type="NCBI Taxonomy" id="28930"/>
    <lineage>
        <taxon>Eukaryota</taxon>
        <taxon>Viridiplantae</taxon>
        <taxon>Streptophyta</taxon>
        <taxon>Embryophyta</taxon>
        <taxon>Tracheophyta</taxon>
        <taxon>Spermatophyta</taxon>
        <taxon>Magnoliopsida</taxon>
        <taxon>eudicotyledons</taxon>
        <taxon>Gunneridae</taxon>
        <taxon>Pentapetalae</taxon>
        <taxon>rosids</taxon>
        <taxon>fabids</taxon>
        <taxon>Fagales</taxon>
        <taxon>Fagaceae</taxon>
        <taxon>Fagus</taxon>
    </lineage>
</organism>
<dbReference type="Pfam" id="PF01593">
    <property type="entry name" value="Amino_oxidase"/>
    <property type="match status" value="1"/>
</dbReference>
<dbReference type="InterPro" id="IPR002937">
    <property type="entry name" value="Amino_oxidase"/>
</dbReference>
<dbReference type="PANTHER" id="PTHR42923">
    <property type="entry name" value="PROTOPORPHYRINOGEN OXIDASE"/>
    <property type="match status" value="1"/>
</dbReference>
<dbReference type="AlphaFoldDB" id="A0A2N9IH23"/>
<accession>A0A2N9IH23</accession>
<dbReference type="SUPFAM" id="SSF51905">
    <property type="entry name" value="FAD/NAD(P)-binding domain"/>
    <property type="match status" value="1"/>
</dbReference>
<name>A0A2N9IH23_FAGSY</name>
<proteinExistence type="predicted"/>
<dbReference type="GO" id="GO:0016491">
    <property type="term" value="F:oxidoreductase activity"/>
    <property type="evidence" value="ECO:0007669"/>
    <property type="project" value="InterPro"/>
</dbReference>
<gene>
    <name evidence="2" type="ORF">FSB_LOCUS51272</name>
</gene>
<dbReference type="InterPro" id="IPR050464">
    <property type="entry name" value="Zeta_carotene_desat/Oxidored"/>
</dbReference>
<dbReference type="InterPro" id="IPR036188">
    <property type="entry name" value="FAD/NAD-bd_sf"/>
</dbReference>
<sequence>MLASTWSVTLLAPCLSNERNRSGFYCKADAIQSHANGDQDNKKKKKVVIVGSGWAGLGAAHHLCNQGFDVTVLEGSPDDVGIRGYLYPHRNIFSLVDELGIKPFTNWTTSAQYSGEGLEVEFPIFQDLPQLPTPLGTLFYSQFARLPLFDRLTSLPLVAAVVDFDNTDTAWRKYDSITARELFKQFGFSERLYRDVFDPLLQVGLFAPAEQCSAAATLGVLVYILSHQKDFDMVWCRGTVKEKIFEPWIDFMRTKGCEILEGRRVTNFFFNEETSRISEVICGGESYNADAVILAVGISRVQELIKNSAVLCKREEFLKVLNLASIDVVTVKLRLDRKVNIPNASNAFSGFDDSFGWTLFDLNIIHDEHKDDSVTVLEADFYHSNEFLPLKDEDIVAKVMSYLPKCIKDFEYASVVDKEIGRFPQSSNSLFSRFIQVHDARIYIFPKFIHGWRLDYKQTWFLEKSYVTGLEAANRVVDYLEEGSFAKIIPVEEDEPHIQALRSLNRSFNEFRAQVPLSNFFLQ</sequence>